<sequence length="346" mass="38061">MSPHQDKQAPEVAFLKIASNLSDLSKVVNMPAAKRALKERDTNIPTESANKGGANKKRKSDGIENAIDPDDVELPPNFELEWSANQVRAKIRQFVNSGEMKVGEFQTKIGVGSGSYNRFMSQNGPDKGLQSETFGKAAEFFKRRELAGLKMPSSNKKRKTAGDTASGSSKSGSTESDDKKVKTPSKKEESEALERSHDVSDVHLDGEDTESVPVYDTCDDIRTKTNRFLRETPSATNASFIRLISAALPSSSKYKPTARQLPTFLGKKGPSVGAESAIFYASYVFFEKLRVKKGAAKTKKRVEMEERWTEENAGFKGMPLMDMGKRSVIAKAGCRPSIDKYGDIQL</sequence>
<dbReference type="PANTHER" id="PTHR42339:SF1">
    <property type="entry name" value="HISTONE H1"/>
    <property type="match status" value="1"/>
</dbReference>
<feature type="compositionally biased region" description="Low complexity" evidence="1">
    <location>
        <begin position="162"/>
        <end position="174"/>
    </location>
</feature>
<evidence type="ECO:0000313" key="3">
    <source>
        <dbReference type="EMBL" id="KAJ9616442.1"/>
    </source>
</evidence>
<feature type="domain" description="DUF7726" evidence="2">
    <location>
        <begin position="212"/>
        <end position="294"/>
    </location>
</feature>
<dbReference type="AlphaFoldDB" id="A0AA38XN21"/>
<evidence type="ECO:0000313" key="4">
    <source>
        <dbReference type="Proteomes" id="UP001172673"/>
    </source>
</evidence>
<feature type="domain" description="DUF7726" evidence="2">
    <location>
        <begin position="80"/>
        <end position="150"/>
    </location>
</feature>
<dbReference type="PANTHER" id="PTHR42339">
    <property type="entry name" value="HISTONE H1"/>
    <property type="match status" value="1"/>
</dbReference>
<name>A0AA38XN21_9EURO</name>
<gene>
    <name evidence="3" type="ORF">H2200_000160</name>
</gene>
<organism evidence="3 4">
    <name type="scientific">Cladophialophora chaetospira</name>
    <dbReference type="NCBI Taxonomy" id="386627"/>
    <lineage>
        <taxon>Eukaryota</taxon>
        <taxon>Fungi</taxon>
        <taxon>Dikarya</taxon>
        <taxon>Ascomycota</taxon>
        <taxon>Pezizomycotina</taxon>
        <taxon>Eurotiomycetes</taxon>
        <taxon>Chaetothyriomycetidae</taxon>
        <taxon>Chaetothyriales</taxon>
        <taxon>Herpotrichiellaceae</taxon>
        <taxon>Cladophialophora</taxon>
    </lineage>
</organism>
<accession>A0AA38XN21</accession>
<proteinExistence type="predicted"/>
<feature type="compositionally biased region" description="Basic and acidic residues" evidence="1">
    <location>
        <begin position="176"/>
        <end position="206"/>
    </location>
</feature>
<evidence type="ECO:0000259" key="2">
    <source>
        <dbReference type="Pfam" id="PF24852"/>
    </source>
</evidence>
<dbReference type="Pfam" id="PF24852">
    <property type="entry name" value="DUF7726"/>
    <property type="match status" value="2"/>
</dbReference>
<evidence type="ECO:0000256" key="1">
    <source>
        <dbReference type="SAM" id="MobiDB-lite"/>
    </source>
</evidence>
<dbReference type="EMBL" id="JAPDRK010000001">
    <property type="protein sequence ID" value="KAJ9616442.1"/>
    <property type="molecule type" value="Genomic_DNA"/>
</dbReference>
<protein>
    <recommendedName>
        <fullName evidence="2">DUF7726 domain-containing protein</fullName>
    </recommendedName>
</protein>
<dbReference type="InterPro" id="IPR056143">
    <property type="entry name" value="DUF7726"/>
</dbReference>
<feature type="region of interest" description="Disordered" evidence="1">
    <location>
        <begin position="35"/>
        <end position="73"/>
    </location>
</feature>
<dbReference type="Proteomes" id="UP001172673">
    <property type="component" value="Unassembled WGS sequence"/>
</dbReference>
<reference evidence="3" key="1">
    <citation type="submission" date="2022-10" db="EMBL/GenBank/DDBJ databases">
        <title>Culturing micro-colonial fungi from biological soil crusts in the Mojave desert and describing Neophaeococcomyces mojavensis, and introducing the new genera and species Taxawa tesnikishii.</title>
        <authorList>
            <person name="Kurbessoian T."/>
            <person name="Stajich J.E."/>
        </authorList>
    </citation>
    <scope>NUCLEOTIDE SEQUENCE</scope>
    <source>
        <strain evidence="3">TK_41</strain>
    </source>
</reference>
<comment type="caution">
    <text evidence="3">The sequence shown here is derived from an EMBL/GenBank/DDBJ whole genome shotgun (WGS) entry which is preliminary data.</text>
</comment>
<keyword evidence="4" id="KW-1185">Reference proteome</keyword>
<feature type="region of interest" description="Disordered" evidence="1">
    <location>
        <begin position="145"/>
        <end position="215"/>
    </location>
</feature>